<proteinExistence type="predicted"/>
<dbReference type="PANTHER" id="PTHR36437:SF2">
    <property type="entry name" value="GLYOXALASE_BLEOMYCIN RESISTANCE PROTEIN_DIOXYGENASE"/>
    <property type="match status" value="1"/>
</dbReference>
<evidence type="ECO:0000259" key="2">
    <source>
        <dbReference type="PROSITE" id="PS51819"/>
    </source>
</evidence>
<gene>
    <name evidence="3" type="ORF">SAMN05421677_10247</name>
</gene>
<dbReference type="OrthoDB" id="2184229at2"/>
<dbReference type="EMBL" id="FNIZ01000002">
    <property type="protein sequence ID" value="SDN95592.1"/>
    <property type="molecule type" value="Genomic_DNA"/>
</dbReference>
<evidence type="ECO:0000313" key="4">
    <source>
        <dbReference type="Proteomes" id="UP000198860"/>
    </source>
</evidence>
<keyword evidence="4" id="KW-1185">Reference proteome</keyword>
<feature type="domain" description="VOC" evidence="2">
    <location>
        <begin position="4"/>
        <end position="113"/>
    </location>
</feature>
<evidence type="ECO:0000256" key="1">
    <source>
        <dbReference type="SAM" id="Coils"/>
    </source>
</evidence>
<dbReference type="SUPFAM" id="SSF54593">
    <property type="entry name" value="Glyoxalase/Bleomycin resistance protein/Dihydroxybiphenyl dioxygenase"/>
    <property type="match status" value="1"/>
</dbReference>
<organism evidence="3 4">
    <name type="scientific">Halobacillus aidingensis</name>
    <dbReference type="NCBI Taxonomy" id="240303"/>
    <lineage>
        <taxon>Bacteria</taxon>
        <taxon>Bacillati</taxon>
        <taxon>Bacillota</taxon>
        <taxon>Bacilli</taxon>
        <taxon>Bacillales</taxon>
        <taxon>Bacillaceae</taxon>
        <taxon>Halobacillus</taxon>
    </lineage>
</organism>
<dbReference type="InterPro" id="IPR004360">
    <property type="entry name" value="Glyas_Fos-R_dOase_dom"/>
</dbReference>
<accession>A0A1H0FM31</accession>
<evidence type="ECO:0000313" key="3">
    <source>
        <dbReference type="EMBL" id="SDN95592.1"/>
    </source>
</evidence>
<dbReference type="InterPro" id="IPR029068">
    <property type="entry name" value="Glyas_Bleomycin-R_OHBP_Dase"/>
</dbReference>
<keyword evidence="3" id="KW-0223">Dioxygenase</keyword>
<dbReference type="Gene3D" id="3.10.180.10">
    <property type="entry name" value="2,3-Dihydroxybiphenyl 1,2-Dioxygenase, domain 1"/>
    <property type="match status" value="1"/>
</dbReference>
<name>A0A1H0FM31_HALAD</name>
<sequence>MIEKIDTMCLAVKDVEKAGTWYEEKLGFTVSFNGDGYRVLSIGDHPVPLTIEEKENVGSSSRNYPIFFTKDLDETYEQLKEKKVDVEDKQKDSENYYFDFYDLDENRLQVCCYH</sequence>
<dbReference type="InterPro" id="IPR037523">
    <property type="entry name" value="VOC_core"/>
</dbReference>
<dbReference type="PROSITE" id="PS51819">
    <property type="entry name" value="VOC"/>
    <property type="match status" value="1"/>
</dbReference>
<dbReference type="STRING" id="240303.SAMN05421677_10247"/>
<dbReference type="Proteomes" id="UP000198860">
    <property type="component" value="Unassembled WGS sequence"/>
</dbReference>
<dbReference type="PANTHER" id="PTHR36437">
    <property type="entry name" value="GLYOXALASE/BLEOMYCIN RESISTANCE PROTEIN/DIOXYGENASE"/>
    <property type="match status" value="1"/>
</dbReference>
<dbReference type="AlphaFoldDB" id="A0A1H0FM31"/>
<keyword evidence="1" id="KW-0175">Coiled coil</keyword>
<dbReference type="GO" id="GO:0051213">
    <property type="term" value="F:dioxygenase activity"/>
    <property type="evidence" value="ECO:0007669"/>
    <property type="project" value="UniProtKB-KW"/>
</dbReference>
<keyword evidence="3" id="KW-0560">Oxidoreductase</keyword>
<protein>
    <submittedName>
        <fullName evidence="3">Glyoxalase/Bleomycin resistance protein/Dioxygenase superfamily protein</fullName>
    </submittedName>
</protein>
<feature type="coiled-coil region" evidence="1">
    <location>
        <begin position="69"/>
        <end position="96"/>
    </location>
</feature>
<dbReference type="RefSeq" id="WP_089650836.1">
    <property type="nucleotide sequence ID" value="NZ_FNIZ01000002.1"/>
</dbReference>
<reference evidence="4" key="1">
    <citation type="submission" date="2016-10" db="EMBL/GenBank/DDBJ databases">
        <authorList>
            <person name="Varghese N."/>
            <person name="Submissions S."/>
        </authorList>
    </citation>
    <scope>NUCLEOTIDE SEQUENCE [LARGE SCALE GENOMIC DNA]</scope>
    <source>
        <strain evidence="4">CGMCC 1.3703</strain>
    </source>
</reference>
<dbReference type="Pfam" id="PF00903">
    <property type="entry name" value="Glyoxalase"/>
    <property type="match status" value="1"/>
</dbReference>